<dbReference type="InterPro" id="IPR050307">
    <property type="entry name" value="Sterol_Desaturase_Related"/>
</dbReference>
<protein>
    <recommendedName>
        <fullName evidence="6">Fatty acid hydroxylase domain-containing protein</fullName>
    </recommendedName>
</protein>
<evidence type="ECO:0000256" key="3">
    <source>
        <dbReference type="ARBA" id="ARBA00022989"/>
    </source>
</evidence>
<keyword evidence="8" id="KW-1185">Reference proteome</keyword>
<evidence type="ECO:0000256" key="5">
    <source>
        <dbReference type="SAM" id="Phobius"/>
    </source>
</evidence>
<dbReference type="GO" id="GO:0008610">
    <property type="term" value="P:lipid biosynthetic process"/>
    <property type="evidence" value="ECO:0007669"/>
    <property type="project" value="InterPro"/>
</dbReference>
<dbReference type="AlphaFoldDB" id="A0A427YSI3"/>
<feature type="transmembrane region" description="Helical" evidence="5">
    <location>
        <begin position="57"/>
        <end position="77"/>
    </location>
</feature>
<evidence type="ECO:0000313" key="7">
    <source>
        <dbReference type="EMBL" id="RSH94070.1"/>
    </source>
</evidence>
<evidence type="ECO:0000256" key="2">
    <source>
        <dbReference type="ARBA" id="ARBA00022692"/>
    </source>
</evidence>
<keyword evidence="4 5" id="KW-0472">Membrane</keyword>
<gene>
    <name evidence="7" type="ORF">EHS25_006724</name>
</gene>
<evidence type="ECO:0000256" key="4">
    <source>
        <dbReference type="ARBA" id="ARBA00023136"/>
    </source>
</evidence>
<feature type="domain" description="Fatty acid hydroxylase" evidence="6">
    <location>
        <begin position="218"/>
        <end position="353"/>
    </location>
</feature>
<reference evidence="7 8" key="1">
    <citation type="submission" date="2018-11" db="EMBL/GenBank/DDBJ databases">
        <title>Genome sequence of Saitozyma podzolica DSM 27192.</title>
        <authorList>
            <person name="Aliyu H."/>
            <person name="Gorte O."/>
            <person name="Ochsenreither K."/>
        </authorList>
    </citation>
    <scope>NUCLEOTIDE SEQUENCE [LARGE SCALE GENOMIC DNA]</scope>
    <source>
        <strain evidence="7 8">DSM 27192</strain>
    </source>
</reference>
<dbReference type="GO" id="GO:0005506">
    <property type="term" value="F:iron ion binding"/>
    <property type="evidence" value="ECO:0007669"/>
    <property type="project" value="InterPro"/>
</dbReference>
<dbReference type="STRING" id="1890683.A0A427YSI3"/>
<comment type="subcellular location">
    <subcellularLocation>
        <location evidence="1">Membrane</location>
    </subcellularLocation>
</comment>
<dbReference type="OrthoDB" id="408954at2759"/>
<sequence length="370" mass="43181">MNALLSPISSQLAYLDSLRPSHSFNTTLLSSITPTALHPPFYHLARPSILPFLSDKYLSLAAPVVIYWLVSLVFHVLDTAKFPYFEKRRIHESPEVLARNKATVGQVFRAVILQHAIQTGLALLWFEDDEKILRREVYRDHLADMAQLTPRVVDAAILLLGRRSGEQLLRNHGEALVRWLFWWGIPAFQLFFALYVTVHSFWFTIRVPASPRLALTRLFIVFVMDTWQYWWHRTFHTYTYLYRKIHSVHHRLYVPYAFGALYNHPLEGIILDTLGAAVAHEASRMTMRQAIVLFAFASAKTVDDHCGYRIWWDPCQAFFYNNSDYHDIHHQAYGIKANFSQPFFTNWDVLLGTRMTREEANLKTRRVKAE</sequence>
<dbReference type="InterPro" id="IPR006694">
    <property type="entry name" value="Fatty_acid_hydroxylase"/>
</dbReference>
<dbReference type="Pfam" id="PF04116">
    <property type="entry name" value="FA_hydroxylase"/>
    <property type="match status" value="1"/>
</dbReference>
<dbReference type="Proteomes" id="UP000279259">
    <property type="component" value="Unassembled WGS sequence"/>
</dbReference>
<evidence type="ECO:0000313" key="8">
    <source>
        <dbReference type="Proteomes" id="UP000279259"/>
    </source>
</evidence>
<keyword evidence="2 5" id="KW-0812">Transmembrane</keyword>
<dbReference type="GO" id="GO:0016491">
    <property type="term" value="F:oxidoreductase activity"/>
    <property type="evidence" value="ECO:0007669"/>
    <property type="project" value="InterPro"/>
</dbReference>
<accession>A0A427YSI3</accession>
<keyword evidence="3 5" id="KW-1133">Transmembrane helix</keyword>
<evidence type="ECO:0000259" key="6">
    <source>
        <dbReference type="Pfam" id="PF04116"/>
    </source>
</evidence>
<organism evidence="7 8">
    <name type="scientific">Saitozyma podzolica</name>
    <dbReference type="NCBI Taxonomy" id="1890683"/>
    <lineage>
        <taxon>Eukaryota</taxon>
        <taxon>Fungi</taxon>
        <taxon>Dikarya</taxon>
        <taxon>Basidiomycota</taxon>
        <taxon>Agaricomycotina</taxon>
        <taxon>Tremellomycetes</taxon>
        <taxon>Tremellales</taxon>
        <taxon>Trimorphomycetaceae</taxon>
        <taxon>Saitozyma</taxon>
    </lineage>
</organism>
<comment type="caution">
    <text evidence="7">The sequence shown here is derived from an EMBL/GenBank/DDBJ whole genome shotgun (WGS) entry which is preliminary data.</text>
</comment>
<dbReference type="GO" id="GO:0016020">
    <property type="term" value="C:membrane"/>
    <property type="evidence" value="ECO:0007669"/>
    <property type="project" value="UniProtKB-SubCell"/>
</dbReference>
<proteinExistence type="predicted"/>
<feature type="transmembrane region" description="Helical" evidence="5">
    <location>
        <begin position="214"/>
        <end position="231"/>
    </location>
</feature>
<dbReference type="PANTHER" id="PTHR11863">
    <property type="entry name" value="STEROL DESATURASE"/>
    <property type="match status" value="1"/>
</dbReference>
<name>A0A427YSI3_9TREE</name>
<feature type="transmembrane region" description="Helical" evidence="5">
    <location>
        <begin position="180"/>
        <end position="202"/>
    </location>
</feature>
<evidence type="ECO:0000256" key="1">
    <source>
        <dbReference type="ARBA" id="ARBA00004370"/>
    </source>
</evidence>
<dbReference type="EMBL" id="RSCD01000003">
    <property type="protein sequence ID" value="RSH94070.1"/>
    <property type="molecule type" value="Genomic_DNA"/>
</dbReference>